<keyword evidence="1" id="KW-1133">Transmembrane helix</keyword>
<keyword evidence="1" id="KW-0812">Transmembrane</keyword>
<keyword evidence="1" id="KW-0472">Membrane</keyword>
<feature type="transmembrane region" description="Helical" evidence="1">
    <location>
        <begin position="104"/>
        <end position="126"/>
    </location>
</feature>
<accession>A0A553DVM5</accession>
<protein>
    <submittedName>
        <fullName evidence="2">Uncharacterized protein</fullName>
    </submittedName>
</protein>
<comment type="caution">
    <text evidence="2">The sequence shown here is derived from an EMBL/GenBank/DDBJ whole genome shotgun (WGS) entry which is preliminary data.</text>
</comment>
<feature type="transmembrane region" description="Helical" evidence="1">
    <location>
        <begin position="7"/>
        <end position="27"/>
    </location>
</feature>
<sequence>MKKILPLFSYLFHPVFISVYAGMLYLYFNGNYFSSKEQFFVLLQITIMTVCLPVLFYLLLRSLKKIDSVMAFEVSQRKVPLLLQSFLLIVLLRQNITIERYFELHFFFLGALMSTLLALVLVFFKVKASLHQLAISSLTVFAFGLSVYHQIGGIYVLIFLVLINGFVASSRLEMEAHTPKELGIGLLLGMIPQLLLLRLWL</sequence>
<organism evidence="2 3">
    <name type="scientific">Flavobacterium restrictum</name>
    <dbReference type="NCBI Taxonomy" id="2594428"/>
    <lineage>
        <taxon>Bacteria</taxon>
        <taxon>Pseudomonadati</taxon>
        <taxon>Bacteroidota</taxon>
        <taxon>Flavobacteriia</taxon>
        <taxon>Flavobacteriales</taxon>
        <taxon>Flavobacteriaceae</taxon>
        <taxon>Flavobacterium</taxon>
    </lineage>
</organism>
<name>A0A553DVM5_9FLAO</name>
<evidence type="ECO:0000313" key="3">
    <source>
        <dbReference type="Proteomes" id="UP000316371"/>
    </source>
</evidence>
<feature type="transmembrane region" description="Helical" evidence="1">
    <location>
        <begin position="182"/>
        <end position="200"/>
    </location>
</feature>
<reference evidence="2 3" key="1">
    <citation type="submission" date="2019-07" db="EMBL/GenBank/DDBJ databases">
        <title>Novel species of Flavobacterium.</title>
        <authorList>
            <person name="Liu Q."/>
            <person name="Xin Y.-H."/>
        </authorList>
    </citation>
    <scope>NUCLEOTIDE SEQUENCE [LARGE SCALE GENOMIC DNA]</scope>
    <source>
        <strain evidence="2 3">LB1R34</strain>
    </source>
</reference>
<feature type="transmembrane region" description="Helical" evidence="1">
    <location>
        <begin position="39"/>
        <end position="60"/>
    </location>
</feature>
<dbReference type="EMBL" id="VJZT01000015">
    <property type="protein sequence ID" value="TRX36720.1"/>
    <property type="molecule type" value="Genomic_DNA"/>
</dbReference>
<dbReference type="OrthoDB" id="9786064at2"/>
<evidence type="ECO:0000256" key="1">
    <source>
        <dbReference type="SAM" id="Phobius"/>
    </source>
</evidence>
<keyword evidence="3" id="KW-1185">Reference proteome</keyword>
<dbReference type="RefSeq" id="WP_144257272.1">
    <property type="nucleotide sequence ID" value="NZ_VJZT01000015.1"/>
</dbReference>
<dbReference type="Proteomes" id="UP000316371">
    <property type="component" value="Unassembled WGS sequence"/>
</dbReference>
<feature type="transmembrane region" description="Helical" evidence="1">
    <location>
        <begin position="138"/>
        <end position="162"/>
    </location>
</feature>
<proteinExistence type="predicted"/>
<dbReference type="AlphaFoldDB" id="A0A553DVM5"/>
<evidence type="ECO:0000313" key="2">
    <source>
        <dbReference type="EMBL" id="TRX36720.1"/>
    </source>
</evidence>
<gene>
    <name evidence="2" type="ORF">FNW21_13095</name>
</gene>